<dbReference type="Gene3D" id="2.130.10.10">
    <property type="entry name" value="YVTN repeat-like/Quinoprotein amine dehydrogenase"/>
    <property type="match status" value="2"/>
</dbReference>
<dbReference type="OrthoDB" id="674604at2759"/>
<feature type="repeat" description="WD" evidence="3">
    <location>
        <begin position="276"/>
        <end position="317"/>
    </location>
</feature>
<dbReference type="SUPFAM" id="SSF50978">
    <property type="entry name" value="WD40 repeat-like"/>
    <property type="match status" value="1"/>
</dbReference>
<dbReference type="AlphaFoldDB" id="A0A3D8QS40"/>
<dbReference type="SMART" id="SM00320">
    <property type="entry name" value="WD40"/>
    <property type="match status" value="4"/>
</dbReference>
<dbReference type="InterPro" id="IPR050505">
    <property type="entry name" value="WDR55/POC1"/>
</dbReference>
<dbReference type="InterPro" id="IPR015943">
    <property type="entry name" value="WD40/YVTN_repeat-like_dom_sf"/>
</dbReference>
<dbReference type="EMBL" id="PDLM01000012">
    <property type="protein sequence ID" value="RDW64643.1"/>
    <property type="molecule type" value="Genomic_DNA"/>
</dbReference>
<dbReference type="PRINTS" id="PR00320">
    <property type="entry name" value="GPROTEINBRPT"/>
</dbReference>
<feature type="repeat" description="WD" evidence="3">
    <location>
        <begin position="192"/>
        <end position="233"/>
    </location>
</feature>
<feature type="repeat" description="WD" evidence="3">
    <location>
        <begin position="318"/>
        <end position="359"/>
    </location>
</feature>
<keyword evidence="1 3" id="KW-0853">WD repeat</keyword>
<proteinExistence type="predicted"/>
<keyword evidence="5" id="KW-1185">Reference proteome</keyword>
<dbReference type="PANTHER" id="PTHR44019">
    <property type="entry name" value="WD REPEAT-CONTAINING PROTEIN 55"/>
    <property type="match status" value="1"/>
</dbReference>
<dbReference type="PANTHER" id="PTHR44019:SF8">
    <property type="entry name" value="POC1 CENTRIOLAR PROTEIN HOMOLOG"/>
    <property type="match status" value="1"/>
</dbReference>
<dbReference type="PROSITE" id="PS50082">
    <property type="entry name" value="WD_REPEATS_2"/>
    <property type="match status" value="4"/>
</dbReference>
<evidence type="ECO:0000313" key="4">
    <source>
        <dbReference type="EMBL" id="RDW64643.1"/>
    </source>
</evidence>
<organism evidence="4 5">
    <name type="scientific">Coleophoma cylindrospora</name>
    <dbReference type="NCBI Taxonomy" id="1849047"/>
    <lineage>
        <taxon>Eukaryota</taxon>
        <taxon>Fungi</taxon>
        <taxon>Dikarya</taxon>
        <taxon>Ascomycota</taxon>
        <taxon>Pezizomycotina</taxon>
        <taxon>Leotiomycetes</taxon>
        <taxon>Helotiales</taxon>
        <taxon>Dermateaceae</taxon>
        <taxon>Coleophoma</taxon>
    </lineage>
</organism>
<dbReference type="Proteomes" id="UP000256645">
    <property type="component" value="Unassembled WGS sequence"/>
</dbReference>
<gene>
    <name evidence="4" type="ORF">BP6252_10294</name>
</gene>
<dbReference type="InterPro" id="IPR019775">
    <property type="entry name" value="WD40_repeat_CS"/>
</dbReference>
<protein>
    <submittedName>
        <fullName evidence="4">Uncharacterized protein</fullName>
    </submittedName>
</protein>
<dbReference type="InterPro" id="IPR036322">
    <property type="entry name" value="WD40_repeat_dom_sf"/>
</dbReference>
<dbReference type="PROSITE" id="PS50294">
    <property type="entry name" value="WD_REPEATS_REGION"/>
    <property type="match status" value="4"/>
</dbReference>
<evidence type="ECO:0000256" key="2">
    <source>
        <dbReference type="ARBA" id="ARBA00022737"/>
    </source>
</evidence>
<evidence type="ECO:0000256" key="3">
    <source>
        <dbReference type="PROSITE-ProRule" id="PRU00221"/>
    </source>
</evidence>
<evidence type="ECO:0000313" key="5">
    <source>
        <dbReference type="Proteomes" id="UP000256645"/>
    </source>
</evidence>
<evidence type="ECO:0000256" key="1">
    <source>
        <dbReference type="ARBA" id="ARBA00022574"/>
    </source>
</evidence>
<feature type="repeat" description="WD" evidence="3">
    <location>
        <begin position="234"/>
        <end position="275"/>
    </location>
</feature>
<accession>A0A3D8QS40</accession>
<dbReference type="InterPro" id="IPR020472">
    <property type="entry name" value="WD40_PAC1"/>
</dbReference>
<keyword evidence="2" id="KW-0677">Repeat</keyword>
<sequence length="477" mass="52800">MRADEFYINEEETHKKLVNRCFQTLKCLRKDICDLKIPGTQTTDVGQETVAKYLPPEVQYACLYWIYHLKGSKSTIQDGGEVDSFLRKYFLNWLEGLSLLGRLSESIHIIKDLVAMLDPLRSISLSKLLYDARRFVLNSPYIADSPLQVYYSALIFAPKQSIARNLFQNDIPEWIEQQPKVELGWSAVLQTLEGHSSGVSSVAFSHDSQLLASASDDRTVKIWDAATGQLKQTLKGHSGEVSSVAFSHDSQLLALALSDRIVKIWDAATGQLKQTLEGHSSFVSSVVFSHDSQLLASASYDRTVKIWDAATGQLKQTLEGHNSLVSLVAFSHDSQLLASASSDRIVKIWDITSGLCHKTVKVPSFVSCLSFNSADTGLVTNLGCIEVRKTITSLSSESSKLDIYENSCVGLRLDTSESWVTWNAQRLLWLPAGYRGKGIISPSMSKIAIGCENGKVLLFGFSISSLIIDTEQCREKG</sequence>
<name>A0A3D8QS40_9HELO</name>
<dbReference type="PROSITE" id="PS00678">
    <property type="entry name" value="WD_REPEATS_1"/>
    <property type="match status" value="4"/>
</dbReference>
<reference evidence="4 5" key="1">
    <citation type="journal article" date="2018" name="IMA Fungus">
        <title>IMA Genome-F 9: Draft genome sequence of Annulohypoxylon stygium, Aspergillus mulundensis, Berkeleyomyces basicola (syn. Thielaviopsis basicola), Ceratocystis smalleyi, two Cercospora beticola strains, Coleophoma cylindrospora, Fusarium fracticaudum, Phialophora cf. hyalina, and Morchella septimelata.</title>
        <authorList>
            <person name="Wingfield B.D."/>
            <person name="Bills G.F."/>
            <person name="Dong Y."/>
            <person name="Huang W."/>
            <person name="Nel W.J."/>
            <person name="Swalarsk-Parry B.S."/>
            <person name="Vaghefi N."/>
            <person name="Wilken P.M."/>
            <person name="An Z."/>
            <person name="de Beer Z.W."/>
            <person name="De Vos L."/>
            <person name="Chen L."/>
            <person name="Duong T.A."/>
            <person name="Gao Y."/>
            <person name="Hammerbacher A."/>
            <person name="Kikkert J.R."/>
            <person name="Li Y."/>
            <person name="Li H."/>
            <person name="Li K."/>
            <person name="Li Q."/>
            <person name="Liu X."/>
            <person name="Ma X."/>
            <person name="Naidoo K."/>
            <person name="Pethybridge S.J."/>
            <person name="Sun J."/>
            <person name="Steenkamp E.T."/>
            <person name="van der Nest M.A."/>
            <person name="van Wyk S."/>
            <person name="Wingfield M.J."/>
            <person name="Xiong C."/>
            <person name="Yue Q."/>
            <person name="Zhang X."/>
        </authorList>
    </citation>
    <scope>NUCLEOTIDE SEQUENCE [LARGE SCALE GENOMIC DNA]</scope>
    <source>
        <strain evidence="4 5">BP6252</strain>
    </source>
</reference>
<comment type="caution">
    <text evidence="4">The sequence shown here is derived from an EMBL/GenBank/DDBJ whole genome shotgun (WGS) entry which is preliminary data.</text>
</comment>
<dbReference type="STRING" id="1849047.A0A3D8QS40"/>
<dbReference type="InterPro" id="IPR001680">
    <property type="entry name" value="WD40_rpt"/>
</dbReference>
<dbReference type="CDD" id="cd00200">
    <property type="entry name" value="WD40"/>
    <property type="match status" value="1"/>
</dbReference>
<dbReference type="Pfam" id="PF00400">
    <property type="entry name" value="WD40"/>
    <property type="match status" value="4"/>
</dbReference>